<comment type="caution">
    <text evidence="3">The sequence shown here is derived from an EMBL/GenBank/DDBJ whole genome shotgun (WGS) entry which is preliminary data.</text>
</comment>
<name>A0A0R2HA52_9FIRM</name>
<comment type="pathway">
    <text evidence="1">Purine metabolism; ppGpp biosynthesis; ppGpp from GTP: step 1/2.</text>
</comment>
<dbReference type="Gene3D" id="1.10.287.860">
    <property type="entry name" value="Nucleotidyltransferase"/>
    <property type="match status" value="1"/>
</dbReference>
<dbReference type="Pfam" id="PF04607">
    <property type="entry name" value="RelA_SpoT"/>
    <property type="match status" value="1"/>
</dbReference>
<accession>A0A0R2HA52</accession>
<dbReference type="EMBL" id="JQBL01000027">
    <property type="protein sequence ID" value="KRN49195.1"/>
    <property type="molecule type" value="Genomic_DNA"/>
</dbReference>
<evidence type="ECO:0000259" key="2">
    <source>
        <dbReference type="SMART" id="SM00954"/>
    </source>
</evidence>
<gene>
    <name evidence="3" type="ORF">IV49_GL001027</name>
</gene>
<dbReference type="UniPathway" id="UPA00908">
    <property type="reaction ID" value="UER00884"/>
</dbReference>
<dbReference type="Proteomes" id="UP000051841">
    <property type="component" value="Unassembled WGS sequence"/>
</dbReference>
<dbReference type="InterPro" id="IPR043519">
    <property type="entry name" value="NT_sf"/>
</dbReference>
<evidence type="ECO:0000256" key="1">
    <source>
        <dbReference type="ARBA" id="ARBA00004976"/>
    </source>
</evidence>
<dbReference type="InterPro" id="IPR007685">
    <property type="entry name" value="RelA_SpoT"/>
</dbReference>
<dbReference type="CDD" id="cd05399">
    <property type="entry name" value="NT_Rel-Spo_like"/>
    <property type="match status" value="1"/>
</dbReference>
<reference evidence="3 4" key="1">
    <citation type="journal article" date="2015" name="Genome Announc.">
        <title>Expanding the biotechnology potential of lactobacilli through comparative genomics of 213 strains and associated genera.</title>
        <authorList>
            <person name="Sun Z."/>
            <person name="Harris H.M."/>
            <person name="McCann A."/>
            <person name="Guo C."/>
            <person name="Argimon S."/>
            <person name="Zhang W."/>
            <person name="Yang X."/>
            <person name="Jeffery I.B."/>
            <person name="Cooney J.C."/>
            <person name="Kagawa T.F."/>
            <person name="Liu W."/>
            <person name="Song Y."/>
            <person name="Salvetti E."/>
            <person name="Wrobel A."/>
            <person name="Rasinkangas P."/>
            <person name="Parkhill J."/>
            <person name="Rea M.C."/>
            <person name="O'Sullivan O."/>
            <person name="Ritari J."/>
            <person name="Douillard F.P."/>
            <person name="Paul Ross R."/>
            <person name="Yang R."/>
            <person name="Briner A.E."/>
            <person name="Felis G.E."/>
            <person name="de Vos W.M."/>
            <person name="Barrangou R."/>
            <person name="Klaenhammer T.R."/>
            <person name="Caufield P.W."/>
            <person name="Cui Y."/>
            <person name="Zhang H."/>
            <person name="O'Toole P.W."/>
        </authorList>
    </citation>
    <scope>NUCLEOTIDE SEQUENCE [LARGE SCALE GENOMIC DNA]</scope>
    <source>
        <strain evidence="3 4">DSM 20405</strain>
    </source>
</reference>
<protein>
    <submittedName>
        <fullName evidence="3">RelA</fullName>
    </submittedName>
</protein>
<dbReference type="PANTHER" id="PTHR47837:SF2">
    <property type="entry name" value="GTP PYROPHOSPHOKINASE YWAC"/>
    <property type="match status" value="1"/>
</dbReference>
<dbReference type="AlphaFoldDB" id="A0A0R2HA52"/>
<organism evidence="3 4">
    <name type="scientific">Kandleria vitulina DSM 20405</name>
    <dbReference type="NCBI Taxonomy" id="1410657"/>
    <lineage>
        <taxon>Bacteria</taxon>
        <taxon>Bacillati</taxon>
        <taxon>Bacillota</taxon>
        <taxon>Erysipelotrichia</taxon>
        <taxon>Erysipelotrichales</taxon>
        <taxon>Coprobacillaceae</taxon>
        <taxon>Kandleria</taxon>
    </lineage>
</organism>
<dbReference type="SUPFAM" id="SSF81301">
    <property type="entry name" value="Nucleotidyltransferase"/>
    <property type="match status" value="1"/>
</dbReference>
<dbReference type="PATRIC" id="fig|1410657.5.peg.1068"/>
<evidence type="ECO:0000313" key="3">
    <source>
        <dbReference type="EMBL" id="KRN49195.1"/>
    </source>
</evidence>
<dbReference type="Gene3D" id="3.30.460.10">
    <property type="entry name" value="Beta Polymerase, domain 2"/>
    <property type="match status" value="1"/>
</dbReference>
<keyword evidence="4" id="KW-1185">Reference proteome</keyword>
<sequence>MRLEEIMMTIYGNHLEVMEKILSHLVEDIKQYSSHYEHLNYRIKSDESMREKCLRKQLPVNENSVLHGITDSIGIRGVTSFLDDVYYCKDMIKSLDYVEVVKEKDYIKNVKKNGYRSYHMILKIEGYFVEVQLRTIAMDSWAALEHKVSYKHQLKNKELIQEELKRCADELASCDLSMQTIKTLIEEDEL</sequence>
<proteinExistence type="predicted"/>
<dbReference type="PANTHER" id="PTHR47837">
    <property type="entry name" value="GTP PYROPHOSPHOKINASE YJBM"/>
    <property type="match status" value="1"/>
</dbReference>
<dbReference type="InterPro" id="IPR052366">
    <property type="entry name" value="GTP_Pyrophosphokinase"/>
</dbReference>
<dbReference type="GO" id="GO:0015970">
    <property type="term" value="P:guanosine tetraphosphate biosynthetic process"/>
    <property type="evidence" value="ECO:0007669"/>
    <property type="project" value="UniProtKB-UniPathway"/>
</dbReference>
<dbReference type="SMART" id="SM00954">
    <property type="entry name" value="RelA_SpoT"/>
    <property type="match status" value="1"/>
</dbReference>
<feature type="domain" description="RelA/SpoT" evidence="2">
    <location>
        <begin position="41"/>
        <end position="156"/>
    </location>
</feature>
<evidence type="ECO:0000313" key="4">
    <source>
        <dbReference type="Proteomes" id="UP000051841"/>
    </source>
</evidence>